<evidence type="ECO:0000256" key="6">
    <source>
        <dbReference type="ARBA" id="ARBA00023136"/>
    </source>
</evidence>
<dbReference type="PROSITE" id="PS50850">
    <property type="entry name" value="MFS"/>
    <property type="match status" value="1"/>
</dbReference>
<feature type="transmembrane region" description="Helical" evidence="7">
    <location>
        <begin position="221"/>
        <end position="240"/>
    </location>
</feature>
<feature type="transmembrane region" description="Helical" evidence="7">
    <location>
        <begin position="283"/>
        <end position="303"/>
    </location>
</feature>
<dbReference type="InterPro" id="IPR020846">
    <property type="entry name" value="MFS_dom"/>
</dbReference>
<dbReference type="Gene3D" id="1.20.1250.20">
    <property type="entry name" value="MFS general substrate transporter like domains"/>
    <property type="match status" value="1"/>
</dbReference>
<keyword evidence="12" id="KW-1185">Reference proteome</keyword>
<dbReference type="EMBL" id="CP113440">
    <property type="protein sequence ID" value="WAK62556.1"/>
    <property type="molecule type" value="Genomic_DNA"/>
</dbReference>
<proteinExistence type="predicted"/>
<reference evidence="10" key="3">
    <citation type="submission" date="2022-11" db="EMBL/GenBank/DDBJ databases">
        <authorList>
            <person name="Johnson J.D."/>
        </authorList>
    </citation>
    <scope>NUCLEOTIDE SEQUENCE</scope>
    <source>
        <strain evidence="9">E28</strain>
        <strain evidence="10">E37</strain>
    </source>
</reference>
<dbReference type="AlphaFoldDB" id="A0AA47IK75"/>
<evidence type="ECO:0000313" key="12">
    <source>
        <dbReference type="Proteomes" id="UP001209889"/>
    </source>
</evidence>
<dbReference type="GO" id="GO:0022857">
    <property type="term" value="F:transmembrane transporter activity"/>
    <property type="evidence" value="ECO:0007669"/>
    <property type="project" value="InterPro"/>
</dbReference>
<evidence type="ECO:0000256" key="4">
    <source>
        <dbReference type="ARBA" id="ARBA00022692"/>
    </source>
</evidence>
<evidence type="ECO:0000259" key="8">
    <source>
        <dbReference type="PROSITE" id="PS50850"/>
    </source>
</evidence>
<keyword evidence="5 7" id="KW-1133">Transmembrane helix</keyword>
<name>A0AA47IK75_STRMC</name>
<dbReference type="InterPro" id="IPR011701">
    <property type="entry name" value="MFS"/>
</dbReference>
<feature type="transmembrane region" description="Helical" evidence="7">
    <location>
        <begin position="309"/>
        <end position="330"/>
    </location>
</feature>
<evidence type="ECO:0000256" key="1">
    <source>
        <dbReference type="ARBA" id="ARBA00004651"/>
    </source>
</evidence>
<reference evidence="12" key="4">
    <citation type="submission" date="2023-07" db="EMBL/GenBank/DDBJ databases">
        <title>Streptococcus macedonicus and Acinetobacter baumannii: co-inhabitants of the cheese production environment.</title>
        <authorList>
            <person name="Johnson J."/>
            <person name="Curtin C."/>
            <person name="Waite-Cusic J."/>
        </authorList>
    </citation>
    <scope>NUCLEOTIDE SEQUENCE [LARGE SCALE GENOMIC DNA]</scope>
    <source>
        <strain evidence="12">E28</strain>
    </source>
</reference>
<feature type="transmembrane region" description="Helical" evidence="7">
    <location>
        <begin position="252"/>
        <end position="276"/>
    </location>
</feature>
<comment type="subcellular location">
    <subcellularLocation>
        <location evidence="1">Cell membrane</location>
        <topology evidence="1">Multi-pass membrane protein</topology>
    </subcellularLocation>
</comment>
<keyword evidence="3" id="KW-1003">Cell membrane</keyword>
<dbReference type="InterPro" id="IPR036259">
    <property type="entry name" value="MFS_trans_sf"/>
</dbReference>
<evidence type="ECO:0000256" key="2">
    <source>
        <dbReference type="ARBA" id="ARBA00022448"/>
    </source>
</evidence>
<feature type="transmembrane region" description="Helical" evidence="7">
    <location>
        <begin position="351"/>
        <end position="370"/>
    </location>
</feature>
<reference evidence="10" key="1">
    <citation type="submission" date="2022-11" db="EMBL/GenBank/DDBJ databases">
        <title>Streptococcus macedonicus and Acinetobacter baumannii: co-inhabitants of the cheese production environment.</title>
        <authorList>
            <person name="Johnson J."/>
        </authorList>
    </citation>
    <scope>NUCLEOTIDE SEQUENCE</scope>
    <source>
        <strain evidence="10">E37</strain>
    </source>
</reference>
<evidence type="ECO:0000313" key="10">
    <source>
        <dbReference type="EMBL" id="WAK62556.1"/>
    </source>
</evidence>
<dbReference type="EMBL" id="JAPHJC010000031">
    <property type="protein sequence ID" value="MCW8678410.1"/>
    <property type="molecule type" value="Genomic_DNA"/>
</dbReference>
<dbReference type="GO" id="GO:0005886">
    <property type="term" value="C:plasma membrane"/>
    <property type="evidence" value="ECO:0007669"/>
    <property type="project" value="UniProtKB-SubCell"/>
</dbReference>
<keyword evidence="6 7" id="KW-0472">Membrane</keyword>
<feature type="transmembrane region" description="Helical" evidence="7">
    <location>
        <begin position="73"/>
        <end position="93"/>
    </location>
</feature>
<gene>
    <name evidence="10" type="ORF">OQG81_07375</name>
    <name evidence="9" type="ORF">OQH01_07905</name>
</gene>
<dbReference type="CDD" id="cd06173">
    <property type="entry name" value="MFS_MefA_like"/>
    <property type="match status" value="1"/>
</dbReference>
<feature type="transmembrane region" description="Helical" evidence="7">
    <location>
        <begin position="167"/>
        <end position="186"/>
    </location>
</feature>
<evidence type="ECO:0000256" key="3">
    <source>
        <dbReference type="ARBA" id="ARBA00022475"/>
    </source>
</evidence>
<protein>
    <submittedName>
        <fullName evidence="10">MFS transporter</fullName>
    </submittedName>
</protein>
<sequence length="403" mass="44406">MYNKWRTTFYTITLGEMVSTIGSSAVQFSLIWWLTDVYKSVNVMVIAALFTFLPNVLLGPLAGVLVDKLKRKFVIITSDLFSGVLAVFLALFFSSGHSSYTIVCLTLGLRTIASAFQIPAIKAVMPVLVPKEELTKANSISEFIDTGCNLLGPILGAFMVSVLPMNLILLTDLVGAIIACIAVSFAKIPEINSDSNTNNLHVIKSFKDVFKFFKSDKKLNYFTKLFFICTTLYMPLGMLFPLMVKQTFNGDSILAGIAQFSYTLGMLIAALILGIFSQKVKEYLKLSTFGLSLFAIALVLSGILPKDSFGGLLFLILCLFMGIGVNTSNIPYITYLQSTLPKEHQGKVMSFYQMLISLAMPLGLIITTPANEIFSLAMWFTISGVIMVFSIVVNSFLMSRYND</sequence>
<dbReference type="Proteomes" id="UP001156410">
    <property type="component" value="Chromosome"/>
</dbReference>
<dbReference type="PANTHER" id="PTHR23513">
    <property type="entry name" value="INTEGRAL MEMBRANE EFFLUX PROTEIN-RELATED"/>
    <property type="match status" value="1"/>
</dbReference>
<evidence type="ECO:0000256" key="5">
    <source>
        <dbReference type="ARBA" id="ARBA00022989"/>
    </source>
</evidence>
<accession>A0AA47IK75</accession>
<evidence type="ECO:0000313" key="11">
    <source>
        <dbReference type="Proteomes" id="UP001156410"/>
    </source>
</evidence>
<keyword evidence="2" id="KW-0813">Transport</keyword>
<dbReference type="RefSeq" id="WP_265644167.1">
    <property type="nucleotide sequence ID" value="NZ_CP113440.1"/>
</dbReference>
<keyword evidence="4 7" id="KW-0812">Transmembrane</keyword>
<evidence type="ECO:0000313" key="9">
    <source>
        <dbReference type="EMBL" id="MCW8678410.1"/>
    </source>
</evidence>
<dbReference type="PANTHER" id="PTHR23513:SF6">
    <property type="entry name" value="MAJOR FACILITATOR SUPERFAMILY ASSOCIATED DOMAIN-CONTAINING PROTEIN"/>
    <property type="match status" value="1"/>
</dbReference>
<reference evidence="9" key="5">
    <citation type="submission" date="2024-05" db="EMBL/GenBank/DDBJ databases">
        <title>Streptococcus macedonicus and Acinetobacter baumannii: co-inhabitants of the cheese production environment.</title>
        <authorList>
            <person name="Johnson J."/>
            <person name="Curtin C."/>
            <person name="Waite-Cusic J."/>
        </authorList>
    </citation>
    <scope>NUCLEOTIDE SEQUENCE</scope>
    <source>
        <strain evidence="9">E28</strain>
    </source>
</reference>
<dbReference type="SUPFAM" id="SSF103473">
    <property type="entry name" value="MFS general substrate transporter"/>
    <property type="match status" value="1"/>
</dbReference>
<feature type="transmembrane region" description="Helical" evidence="7">
    <location>
        <begin position="376"/>
        <end position="397"/>
    </location>
</feature>
<dbReference type="Proteomes" id="UP001209889">
    <property type="component" value="Unassembled WGS sequence"/>
</dbReference>
<feature type="transmembrane region" description="Helical" evidence="7">
    <location>
        <begin position="41"/>
        <end position="66"/>
    </location>
</feature>
<feature type="domain" description="Major facilitator superfamily (MFS) profile" evidence="8">
    <location>
        <begin position="168"/>
        <end position="403"/>
    </location>
</feature>
<feature type="transmembrane region" description="Helical" evidence="7">
    <location>
        <begin position="12"/>
        <end position="35"/>
    </location>
</feature>
<dbReference type="Pfam" id="PF07690">
    <property type="entry name" value="MFS_1"/>
    <property type="match status" value="1"/>
</dbReference>
<organism evidence="10 11">
    <name type="scientific">Streptococcus macedonicus</name>
    <name type="common">Streptococcus gallolyticus macedonicus</name>
    <dbReference type="NCBI Taxonomy" id="59310"/>
    <lineage>
        <taxon>Bacteria</taxon>
        <taxon>Bacillati</taxon>
        <taxon>Bacillota</taxon>
        <taxon>Bacilli</taxon>
        <taxon>Lactobacillales</taxon>
        <taxon>Streptococcaceae</taxon>
        <taxon>Streptococcus</taxon>
    </lineage>
</organism>
<reference evidence="12" key="2">
    <citation type="submission" date="2022-11" db="EMBL/GenBank/DDBJ databases">
        <title>Streptococcus macedonicus and Acinetobacter baumannii: co-inhabitants of the cheese production environment.</title>
        <authorList>
            <person name="Johnson J."/>
            <person name="Curtin C."/>
            <person name="Waite-Cusic J."/>
        </authorList>
    </citation>
    <scope>NUCLEOTIDE SEQUENCE [LARGE SCALE GENOMIC DNA]</scope>
    <source>
        <strain evidence="12">E28</strain>
    </source>
</reference>
<evidence type="ECO:0000256" key="7">
    <source>
        <dbReference type="SAM" id="Phobius"/>
    </source>
</evidence>